<dbReference type="Proteomes" id="UP001235064">
    <property type="component" value="Unassembled WGS sequence"/>
</dbReference>
<reference evidence="6 7" key="1">
    <citation type="submission" date="2023-06" db="EMBL/GenBank/DDBJ databases">
        <title>Microbacterium sp. nov., isolated from a waste landfill.</title>
        <authorList>
            <person name="Wen W."/>
        </authorList>
    </citation>
    <scope>NUCLEOTIDE SEQUENCE [LARGE SCALE GENOMIC DNA]</scope>
    <source>
        <strain evidence="6 7">ASV49</strain>
    </source>
</reference>
<evidence type="ECO:0000256" key="3">
    <source>
        <dbReference type="ARBA" id="ARBA00022691"/>
    </source>
</evidence>
<dbReference type="EMBL" id="JASXSZ010000003">
    <property type="protein sequence ID" value="MDL9980097.1"/>
    <property type="molecule type" value="Genomic_DNA"/>
</dbReference>
<feature type="region of interest" description="Disordered" evidence="5">
    <location>
        <begin position="1"/>
        <end position="23"/>
    </location>
</feature>
<dbReference type="InterPro" id="IPR029063">
    <property type="entry name" value="SAM-dependent_MTases_sf"/>
</dbReference>
<dbReference type="RefSeq" id="WP_286289028.1">
    <property type="nucleotide sequence ID" value="NZ_JASXSZ010000003.1"/>
</dbReference>
<protein>
    <submittedName>
        <fullName evidence="6">MT-A70 family methyltransferase</fullName>
    </submittedName>
</protein>
<dbReference type="Pfam" id="PF05063">
    <property type="entry name" value="MT-A70"/>
    <property type="match status" value="1"/>
</dbReference>
<accession>A0ABT7N071</accession>
<feature type="compositionally biased region" description="Polar residues" evidence="5">
    <location>
        <begin position="1"/>
        <end position="11"/>
    </location>
</feature>
<comment type="similarity">
    <text evidence="4">Belongs to the MT-A70-like family.</text>
</comment>
<evidence type="ECO:0000256" key="2">
    <source>
        <dbReference type="ARBA" id="ARBA00022679"/>
    </source>
</evidence>
<dbReference type="InterPro" id="IPR007757">
    <property type="entry name" value="MT-A70-like"/>
</dbReference>
<name>A0ABT7N071_9MICO</name>
<evidence type="ECO:0000313" key="7">
    <source>
        <dbReference type="Proteomes" id="UP001235064"/>
    </source>
</evidence>
<evidence type="ECO:0000256" key="5">
    <source>
        <dbReference type="SAM" id="MobiDB-lite"/>
    </source>
</evidence>
<proteinExistence type="inferred from homology"/>
<dbReference type="PROSITE" id="PS51143">
    <property type="entry name" value="MT_A70"/>
    <property type="match status" value="1"/>
</dbReference>
<dbReference type="GO" id="GO:0032259">
    <property type="term" value="P:methylation"/>
    <property type="evidence" value="ECO:0007669"/>
    <property type="project" value="UniProtKB-KW"/>
</dbReference>
<dbReference type="PANTHER" id="PTHR12829">
    <property type="entry name" value="N6-ADENOSINE-METHYLTRANSFERASE"/>
    <property type="match status" value="1"/>
</dbReference>
<keyword evidence="1 6" id="KW-0489">Methyltransferase</keyword>
<keyword evidence="3" id="KW-0949">S-adenosyl-L-methionine</keyword>
<dbReference type="Gene3D" id="3.40.50.150">
    <property type="entry name" value="Vaccinia Virus protein VP39"/>
    <property type="match status" value="1"/>
</dbReference>
<evidence type="ECO:0000256" key="1">
    <source>
        <dbReference type="ARBA" id="ARBA00022603"/>
    </source>
</evidence>
<dbReference type="GO" id="GO:0008168">
    <property type="term" value="F:methyltransferase activity"/>
    <property type="evidence" value="ECO:0007669"/>
    <property type="project" value="UniProtKB-KW"/>
</dbReference>
<sequence length="225" mass="25436">MSKTTITTTDRSPAPGIESTPEQVAAPQRFGCIMADPPWMIQQTGARGASEHYDLMTLDQIKGMGDAIKALTEDDAHLWLWVTNATLRDGYDVMEAWGFTPRSPLTWVKPRFTLGNYLRNATEHVLFGTRGKAPVQFRSQPTWAYWPLLEHSVKPDEIYSVVDRVSGRDTKKLELFARRQPPVPNWSVWGNEIESDVSLARWGYPVPSDYSRQDAPTPLANESEE</sequence>
<organism evidence="6 7">
    <name type="scientific">Microbacterium candidum</name>
    <dbReference type="NCBI Taxonomy" id="3041922"/>
    <lineage>
        <taxon>Bacteria</taxon>
        <taxon>Bacillati</taxon>
        <taxon>Actinomycetota</taxon>
        <taxon>Actinomycetes</taxon>
        <taxon>Micrococcales</taxon>
        <taxon>Microbacteriaceae</taxon>
        <taxon>Microbacterium</taxon>
    </lineage>
</organism>
<dbReference type="SUPFAM" id="SSF53335">
    <property type="entry name" value="S-adenosyl-L-methionine-dependent methyltransferases"/>
    <property type="match status" value="1"/>
</dbReference>
<comment type="caution">
    <text evidence="6">The sequence shown here is derived from an EMBL/GenBank/DDBJ whole genome shotgun (WGS) entry which is preliminary data.</text>
</comment>
<feature type="region of interest" description="Disordered" evidence="5">
    <location>
        <begin position="206"/>
        <end position="225"/>
    </location>
</feature>
<keyword evidence="7" id="KW-1185">Reference proteome</keyword>
<keyword evidence="2" id="KW-0808">Transferase</keyword>
<evidence type="ECO:0000256" key="4">
    <source>
        <dbReference type="PROSITE-ProRule" id="PRU00489"/>
    </source>
</evidence>
<evidence type="ECO:0000313" key="6">
    <source>
        <dbReference type="EMBL" id="MDL9980097.1"/>
    </source>
</evidence>
<dbReference type="PANTHER" id="PTHR12829:SF7">
    <property type="entry name" value="N6-ADENOSINE-METHYLTRANSFERASE CATALYTIC SUBUNIT"/>
    <property type="match status" value="1"/>
</dbReference>
<gene>
    <name evidence="6" type="ORF">QSV35_12210</name>
</gene>